<proteinExistence type="predicted"/>
<comment type="caution">
    <text evidence="2">The sequence shown here is derived from an EMBL/GenBank/DDBJ whole genome shotgun (WGS) entry which is preliminary data.</text>
</comment>
<dbReference type="EMBL" id="JQED01000009">
    <property type="protein sequence ID" value="KGJ93594.1"/>
    <property type="molecule type" value="Genomic_DNA"/>
</dbReference>
<reference evidence="2 3" key="1">
    <citation type="submission" date="2014-08" db="EMBL/GenBank/DDBJ databases">
        <title>Genomic and Phenotypic Diversity of Colwellia psychrerythraea strains from Disparate Marine Basins.</title>
        <authorList>
            <person name="Techtmann S.M."/>
            <person name="Stelling S.C."/>
            <person name="Utturkar S.M."/>
            <person name="Alshibli N."/>
            <person name="Harris A."/>
            <person name="Brown S.D."/>
            <person name="Hazen T.C."/>
        </authorList>
    </citation>
    <scope>NUCLEOTIDE SEQUENCE [LARGE SCALE GENOMIC DNA]</scope>
    <source>
        <strain evidence="2 3">ND2E</strain>
    </source>
</reference>
<keyword evidence="1" id="KW-1133">Transmembrane helix</keyword>
<dbReference type="RefSeq" id="WP_033093104.1">
    <property type="nucleotide sequence ID" value="NZ_JQED01000009.1"/>
</dbReference>
<evidence type="ECO:0000313" key="2">
    <source>
        <dbReference type="EMBL" id="KGJ93594.1"/>
    </source>
</evidence>
<name>A0A099KS76_COLPS</name>
<dbReference type="Proteomes" id="UP000029843">
    <property type="component" value="Unassembled WGS sequence"/>
</dbReference>
<keyword evidence="1" id="KW-0472">Membrane</keyword>
<protein>
    <submittedName>
        <fullName evidence="2">Uncharacterized protein</fullName>
    </submittedName>
</protein>
<feature type="transmembrane region" description="Helical" evidence="1">
    <location>
        <begin position="37"/>
        <end position="62"/>
    </location>
</feature>
<dbReference type="PATRIC" id="fig|28229.4.peg.1349"/>
<sequence length="190" mass="21843" precursor="true">MKSLTTMVSLVFLLTSPLLISSELNCSLCDQQKDFEWFPPIVSAIAGLVVGILLALFAANIGKKDRERNRMMAYEEQYINCNEKVRAYGYFINISEEPELMRTYFTSNATVPQEIGDIIRDVSSFITGIETMINEAVHSTEGIKYFSTPQNLEGLQKIYHDFTVIEQLDYFEHLRFPHMPHLAKFLKDNE</sequence>
<evidence type="ECO:0000313" key="3">
    <source>
        <dbReference type="Proteomes" id="UP000029843"/>
    </source>
</evidence>
<organism evidence="2 3">
    <name type="scientific">Colwellia psychrerythraea</name>
    <name type="common">Vibrio psychroerythus</name>
    <dbReference type="NCBI Taxonomy" id="28229"/>
    <lineage>
        <taxon>Bacteria</taxon>
        <taxon>Pseudomonadati</taxon>
        <taxon>Pseudomonadota</taxon>
        <taxon>Gammaproteobacteria</taxon>
        <taxon>Alteromonadales</taxon>
        <taxon>Colwelliaceae</taxon>
        <taxon>Colwellia</taxon>
    </lineage>
</organism>
<evidence type="ECO:0000256" key="1">
    <source>
        <dbReference type="SAM" id="Phobius"/>
    </source>
</evidence>
<keyword evidence="1" id="KW-0812">Transmembrane</keyword>
<gene>
    <name evidence="2" type="ORF">ND2E_2323</name>
</gene>
<dbReference type="AlphaFoldDB" id="A0A099KS76"/>
<accession>A0A099KS76</accession>